<comment type="caution">
    <text evidence="2">The sequence shown here is derived from an EMBL/GenBank/DDBJ whole genome shotgun (WGS) entry which is preliminary data.</text>
</comment>
<evidence type="ECO:0000313" key="2">
    <source>
        <dbReference type="EMBL" id="MCS7476357.1"/>
    </source>
</evidence>
<accession>A0A9X3ADQ3</accession>
<evidence type="ECO:0000313" key="3">
    <source>
        <dbReference type="Proteomes" id="UP001141259"/>
    </source>
</evidence>
<feature type="transmembrane region" description="Helical" evidence="1">
    <location>
        <begin position="45"/>
        <end position="65"/>
    </location>
</feature>
<name>A0A9X3ADQ3_9PSEU</name>
<reference evidence="2" key="1">
    <citation type="submission" date="2022-08" db="EMBL/GenBank/DDBJ databases">
        <authorList>
            <person name="Tistechok S."/>
            <person name="Samborskyy M."/>
            <person name="Roman I."/>
        </authorList>
    </citation>
    <scope>NUCLEOTIDE SEQUENCE</scope>
    <source>
        <strain evidence="2">DSM 103496</strain>
    </source>
</reference>
<keyword evidence="1" id="KW-0472">Membrane</keyword>
<organism evidence="2 3">
    <name type="scientific">Umezawaea endophytica</name>
    <dbReference type="NCBI Taxonomy" id="1654476"/>
    <lineage>
        <taxon>Bacteria</taxon>
        <taxon>Bacillati</taxon>
        <taxon>Actinomycetota</taxon>
        <taxon>Actinomycetes</taxon>
        <taxon>Pseudonocardiales</taxon>
        <taxon>Pseudonocardiaceae</taxon>
        <taxon>Umezawaea</taxon>
    </lineage>
</organism>
<gene>
    <name evidence="2" type="ORF">NZH93_05785</name>
</gene>
<feature type="transmembrane region" description="Helical" evidence="1">
    <location>
        <begin position="20"/>
        <end position="38"/>
    </location>
</feature>
<dbReference type="EMBL" id="JANYMP010000002">
    <property type="protein sequence ID" value="MCS7476357.1"/>
    <property type="molecule type" value="Genomic_DNA"/>
</dbReference>
<evidence type="ECO:0000256" key="1">
    <source>
        <dbReference type="SAM" id="Phobius"/>
    </source>
</evidence>
<keyword evidence="3" id="KW-1185">Reference proteome</keyword>
<dbReference type="AlphaFoldDB" id="A0A9X3ADQ3"/>
<keyword evidence="1" id="KW-1133">Transmembrane helix</keyword>
<feature type="transmembrane region" description="Helical" evidence="1">
    <location>
        <begin position="71"/>
        <end position="88"/>
    </location>
</feature>
<keyword evidence="1" id="KW-0812">Transmembrane</keyword>
<dbReference type="Proteomes" id="UP001141259">
    <property type="component" value="Unassembled WGS sequence"/>
</dbReference>
<protein>
    <submittedName>
        <fullName evidence="2">Uncharacterized protein</fullName>
    </submittedName>
</protein>
<proteinExistence type="predicted"/>
<dbReference type="RefSeq" id="WP_259621857.1">
    <property type="nucleotide sequence ID" value="NZ_JANYMP010000002.1"/>
</dbReference>
<sequence length="90" mass="9014">MANDSKRTLIPGDGPLAKVTGTVAFLLVIALFAAGVLIRGALGAALLGVLLAGVLALLAATWKLLPPAGRVLRLVVVLVLVAVIISVLPG</sequence>